<protein>
    <recommendedName>
        <fullName evidence="3">Pyridine nucleotide-disulfide oxidoreductase domain-containing protein 2</fullName>
    </recommendedName>
</protein>
<comment type="caution">
    <text evidence="5">The sequence shown here is derived from an EMBL/GenBank/DDBJ whole genome shotgun (WGS) entry which is preliminary data.</text>
</comment>
<dbReference type="GO" id="GO:0016491">
    <property type="term" value="F:oxidoreductase activity"/>
    <property type="evidence" value="ECO:0007669"/>
    <property type="project" value="InterPro"/>
</dbReference>
<proteinExistence type="predicted"/>
<dbReference type="InterPro" id="IPR036188">
    <property type="entry name" value="FAD/NAD-bd_sf"/>
</dbReference>
<feature type="domain" description="Amine oxidase" evidence="4">
    <location>
        <begin position="28"/>
        <end position="521"/>
    </location>
</feature>
<evidence type="ECO:0000256" key="2">
    <source>
        <dbReference type="ARBA" id="ARBA00038825"/>
    </source>
</evidence>
<dbReference type="EMBL" id="NHON01000093">
    <property type="protein sequence ID" value="OWJ62693.1"/>
    <property type="molecule type" value="Genomic_DNA"/>
</dbReference>
<dbReference type="Pfam" id="PF01593">
    <property type="entry name" value="Amino_oxidase"/>
    <property type="match status" value="1"/>
</dbReference>
<dbReference type="PANTHER" id="PTHR10668:SF103">
    <property type="entry name" value="PYRIDINE NUCLEOTIDE-DISULFIDE OXIDOREDUCTASE DOMAIN-CONTAINING PROTEIN 2"/>
    <property type="match status" value="1"/>
</dbReference>
<name>A0A211ZBQ6_9PROT</name>
<dbReference type="Gene3D" id="3.50.50.60">
    <property type="entry name" value="FAD/NAD(P)-binding domain"/>
    <property type="match status" value="2"/>
</dbReference>
<dbReference type="PANTHER" id="PTHR10668">
    <property type="entry name" value="PHYTOENE DEHYDROGENASE"/>
    <property type="match status" value="1"/>
</dbReference>
<dbReference type="OrthoDB" id="9774675at2"/>
<dbReference type="InterPro" id="IPR002937">
    <property type="entry name" value="Amino_oxidase"/>
</dbReference>
<dbReference type="AlphaFoldDB" id="A0A211ZBQ6"/>
<dbReference type="STRING" id="1122125.GCA_000423185_05350"/>
<evidence type="ECO:0000313" key="5">
    <source>
        <dbReference type="EMBL" id="OWJ62693.1"/>
    </source>
</evidence>
<accession>A0A211ZBQ6</accession>
<comment type="subunit">
    <text evidence="2">Interacts with COX5B; this interaction may contribute to localize PYROXD2 to the inner face of the inner mitochondrial membrane.</text>
</comment>
<keyword evidence="6" id="KW-1185">Reference proteome</keyword>
<evidence type="ECO:0000256" key="1">
    <source>
        <dbReference type="ARBA" id="ARBA00037217"/>
    </source>
</evidence>
<evidence type="ECO:0000256" key="3">
    <source>
        <dbReference type="ARBA" id="ARBA00040298"/>
    </source>
</evidence>
<evidence type="ECO:0000259" key="4">
    <source>
        <dbReference type="Pfam" id="PF01593"/>
    </source>
</evidence>
<sequence>MTTTSIPQGNSTAAKRYDAIIIGAGHNGLVCANYLARSGLKVLVLERRKVLGGAAVTEEIAPGFRASIFSYLMSLLHPRIIRDFELAKHGLQVLPCSDMVSPVSNDDYIVFSDDMAKTQASFAKFSQKDAAIYPEFDRYLQEAAQIVRKLLWETPVDPARRDWRGFRDSAALLWRHRKIGRKMYRVADMLSMSAYDFLREWFEDDRVMAVLAYYASIGTFAGPKTPGSAYVIMHHIMGEHEGAGGWGFIKGGMGAITQALASYGRTIGVDHVTEAEIAEVRLTGDRATAVTTKAGDTYSARIIVSNASAKTLYLDMIGEAHLPAEVLREIRGYRSFSTAFKMNIACERPPQYRILDKVRADGALGNFSYPTYMHIAPDIDYLERAYDDAKYGWYSSRPFLTPVVPTIVDDSLAPPGKHVVNLFGGHAPYTLKGGDWATEKDKFKKTVFDTIEEYAPGFSNDVIEAQLLVAPDIERIVALPQGHIFHGELSTDQLFFQRPVSGYADYRTPFRGLYICGSSMHPGGGVSGIPGHNAAREILRDVKAKRA</sequence>
<organism evidence="5 6">
    <name type="scientific">Inquilinus limosus</name>
    <dbReference type="NCBI Taxonomy" id="171674"/>
    <lineage>
        <taxon>Bacteria</taxon>
        <taxon>Pseudomonadati</taxon>
        <taxon>Pseudomonadota</taxon>
        <taxon>Alphaproteobacteria</taxon>
        <taxon>Rhodospirillales</taxon>
        <taxon>Rhodospirillaceae</taxon>
        <taxon>Inquilinus</taxon>
    </lineage>
</organism>
<dbReference type="RefSeq" id="WP_088155928.1">
    <property type="nucleotide sequence ID" value="NZ_NHON01000093.1"/>
</dbReference>
<evidence type="ECO:0000313" key="6">
    <source>
        <dbReference type="Proteomes" id="UP000196655"/>
    </source>
</evidence>
<dbReference type="Proteomes" id="UP000196655">
    <property type="component" value="Unassembled WGS sequence"/>
</dbReference>
<gene>
    <name evidence="5" type="ORF">BWR60_29940</name>
</gene>
<dbReference type="SUPFAM" id="SSF51905">
    <property type="entry name" value="FAD/NAD(P)-binding domain"/>
    <property type="match status" value="1"/>
</dbReference>
<comment type="function">
    <text evidence="1">Probable oxidoreductase that may play a role as regulator of mitochondrial function.</text>
</comment>
<reference evidence="6" key="1">
    <citation type="submission" date="2017-05" db="EMBL/GenBank/DDBJ databases">
        <authorList>
            <person name="Macchi M."/>
            <person name="Festa S."/>
            <person name="Coppotelli B.M."/>
            <person name="Morelli I.S."/>
        </authorList>
    </citation>
    <scope>NUCLEOTIDE SEQUENCE [LARGE SCALE GENOMIC DNA]</scope>
    <source>
        <strain evidence="6">I</strain>
    </source>
</reference>